<dbReference type="RefSeq" id="WP_092564923.1">
    <property type="nucleotide sequence ID" value="NZ_FNQV01000010.1"/>
</dbReference>
<dbReference type="SUPFAM" id="SSF55729">
    <property type="entry name" value="Acyl-CoA N-acyltransferases (Nat)"/>
    <property type="match status" value="1"/>
</dbReference>
<dbReference type="PROSITE" id="PS51186">
    <property type="entry name" value="GNAT"/>
    <property type="match status" value="1"/>
</dbReference>
<dbReference type="Proteomes" id="UP000199288">
    <property type="component" value="Unassembled WGS sequence"/>
</dbReference>
<organism evidence="2 3">
    <name type="scientific">Bowdeniella nasicola</name>
    <dbReference type="NCBI Taxonomy" id="208480"/>
    <lineage>
        <taxon>Bacteria</taxon>
        <taxon>Bacillati</taxon>
        <taxon>Actinomycetota</taxon>
        <taxon>Actinomycetes</taxon>
        <taxon>Actinomycetales</taxon>
        <taxon>Actinomycetaceae</taxon>
        <taxon>Bowdeniella</taxon>
    </lineage>
</organism>
<proteinExistence type="predicted"/>
<dbReference type="EMBL" id="FNQV01000010">
    <property type="protein sequence ID" value="SEA49434.1"/>
    <property type="molecule type" value="Genomic_DNA"/>
</dbReference>
<dbReference type="GO" id="GO:0016747">
    <property type="term" value="F:acyltransferase activity, transferring groups other than amino-acyl groups"/>
    <property type="evidence" value="ECO:0007669"/>
    <property type="project" value="InterPro"/>
</dbReference>
<keyword evidence="3" id="KW-1185">Reference proteome</keyword>
<gene>
    <name evidence="2" type="ORF">SAMN02910418_01717</name>
</gene>
<name>A0A1H4BN04_9ACTO</name>
<protein>
    <submittedName>
        <fullName evidence="2">Protein N-acetyltransferase, RimJ/RimL family</fullName>
    </submittedName>
</protein>
<sequence>MQNPADWSPIVTENLMLRAPTSEDQPSMTKLHSDPQTFMYHPLPIEVARSIVGRRYDDAVAHWREHGFGFWVATDRQDPTRVVGMSGVQFRTFHDRPALSLYYRFEPGSWGKGYATQAARAAIDLAREHLPEYPIVALTVPANVPSHRVAEKVGLVRNEELDTAQETHGRKFTHIYYVSNW</sequence>
<accession>A0A1H4BN04</accession>
<reference evidence="3" key="1">
    <citation type="submission" date="2016-10" db="EMBL/GenBank/DDBJ databases">
        <authorList>
            <person name="Varghese N."/>
            <person name="Submissions S."/>
        </authorList>
    </citation>
    <scope>NUCLEOTIDE SEQUENCE [LARGE SCALE GENOMIC DNA]</scope>
    <source>
        <strain evidence="3">KPR-1</strain>
    </source>
</reference>
<dbReference type="PANTHER" id="PTHR43792">
    <property type="entry name" value="GNAT FAMILY, PUTATIVE (AFU_ORTHOLOGUE AFUA_3G00765)-RELATED-RELATED"/>
    <property type="match status" value="1"/>
</dbReference>
<evidence type="ECO:0000259" key="1">
    <source>
        <dbReference type="PROSITE" id="PS51186"/>
    </source>
</evidence>
<dbReference type="InterPro" id="IPR051531">
    <property type="entry name" value="N-acetyltransferase"/>
</dbReference>
<evidence type="ECO:0000313" key="2">
    <source>
        <dbReference type="EMBL" id="SEA49434.1"/>
    </source>
</evidence>
<dbReference type="Gene3D" id="3.40.630.30">
    <property type="match status" value="1"/>
</dbReference>
<feature type="domain" description="N-acetyltransferase" evidence="1">
    <location>
        <begin position="15"/>
        <end position="181"/>
    </location>
</feature>
<dbReference type="OrthoDB" id="4142102at2"/>
<dbReference type="InterPro" id="IPR000182">
    <property type="entry name" value="GNAT_dom"/>
</dbReference>
<dbReference type="AlphaFoldDB" id="A0A1H4BN04"/>
<dbReference type="InterPro" id="IPR016181">
    <property type="entry name" value="Acyl_CoA_acyltransferase"/>
</dbReference>
<dbReference type="Pfam" id="PF13302">
    <property type="entry name" value="Acetyltransf_3"/>
    <property type="match status" value="1"/>
</dbReference>
<dbReference type="PANTHER" id="PTHR43792:SF1">
    <property type="entry name" value="N-ACETYLTRANSFERASE DOMAIN-CONTAINING PROTEIN"/>
    <property type="match status" value="1"/>
</dbReference>
<keyword evidence="2" id="KW-0808">Transferase</keyword>
<evidence type="ECO:0000313" key="3">
    <source>
        <dbReference type="Proteomes" id="UP000199288"/>
    </source>
</evidence>